<name>A0A1G2D8B2_9BACT</name>
<gene>
    <name evidence="1" type="ORF">A3D65_05285</name>
</gene>
<dbReference type="EMBL" id="MHLL01000016">
    <property type="protein sequence ID" value="OGZ09712.1"/>
    <property type="molecule type" value="Genomic_DNA"/>
</dbReference>
<sequence>MAKRDGYFLKQERLHEVVLAAIDENGGRFLSDLAGVLSGRKIEMSKKEVTAALTTAAKDGRLLLQFRFNGTRPDLFVRAKHYPAVTGQAHRGCNDPVCDDCHPEFFS</sequence>
<reference evidence="1 2" key="1">
    <citation type="journal article" date="2016" name="Nat. Commun.">
        <title>Thousands of microbial genomes shed light on interconnected biogeochemical processes in an aquifer system.</title>
        <authorList>
            <person name="Anantharaman K."/>
            <person name="Brown C.T."/>
            <person name="Hug L.A."/>
            <person name="Sharon I."/>
            <person name="Castelle C.J."/>
            <person name="Probst A.J."/>
            <person name="Thomas B.C."/>
            <person name="Singh A."/>
            <person name="Wilkins M.J."/>
            <person name="Karaoz U."/>
            <person name="Brodie E.L."/>
            <person name="Williams K.H."/>
            <person name="Hubbard S.S."/>
            <person name="Banfield J.F."/>
        </authorList>
    </citation>
    <scope>NUCLEOTIDE SEQUENCE [LARGE SCALE GENOMIC DNA]</scope>
</reference>
<protein>
    <submittedName>
        <fullName evidence="1">Uncharacterized protein</fullName>
    </submittedName>
</protein>
<dbReference type="Proteomes" id="UP000177996">
    <property type="component" value="Unassembled WGS sequence"/>
</dbReference>
<evidence type="ECO:0000313" key="2">
    <source>
        <dbReference type="Proteomes" id="UP000177996"/>
    </source>
</evidence>
<evidence type="ECO:0000313" key="1">
    <source>
        <dbReference type="EMBL" id="OGZ09712.1"/>
    </source>
</evidence>
<comment type="caution">
    <text evidence="1">The sequence shown here is derived from an EMBL/GenBank/DDBJ whole genome shotgun (WGS) entry which is preliminary data.</text>
</comment>
<accession>A0A1G2D8B2</accession>
<proteinExistence type="predicted"/>
<dbReference type="AlphaFoldDB" id="A0A1G2D8B2"/>
<organism evidence="1 2">
    <name type="scientific">Candidatus Lloydbacteria bacterium RIFCSPHIGHO2_02_FULL_50_13</name>
    <dbReference type="NCBI Taxonomy" id="1798661"/>
    <lineage>
        <taxon>Bacteria</taxon>
        <taxon>Candidatus Lloydiibacteriota</taxon>
    </lineage>
</organism>